<protein>
    <submittedName>
        <fullName evidence="1">Uncharacterized protein</fullName>
    </submittedName>
</protein>
<dbReference type="Proteomes" id="UP001549077">
    <property type="component" value="Unassembled WGS sequence"/>
</dbReference>
<comment type="caution">
    <text evidence="1">The sequence shown here is derived from an EMBL/GenBank/DDBJ whole genome shotgun (WGS) entry which is preliminary data.</text>
</comment>
<keyword evidence="2" id="KW-1185">Reference proteome</keyword>
<organism evidence="1 2">
    <name type="scientific">Rhizobium binae</name>
    <dbReference type="NCBI Taxonomy" id="1138190"/>
    <lineage>
        <taxon>Bacteria</taxon>
        <taxon>Pseudomonadati</taxon>
        <taxon>Pseudomonadota</taxon>
        <taxon>Alphaproteobacteria</taxon>
        <taxon>Hyphomicrobiales</taxon>
        <taxon>Rhizobiaceae</taxon>
        <taxon>Rhizobium/Agrobacterium group</taxon>
        <taxon>Rhizobium</taxon>
    </lineage>
</organism>
<accession>A0ABV2MN86</accession>
<reference evidence="1 2" key="1">
    <citation type="submission" date="2024-06" db="EMBL/GenBank/DDBJ databases">
        <title>Genomic Encyclopedia of Type Strains, Phase IV (KMG-IV): sequencing the most valuable type-strain genomes for metagenomic binning, comparative biology and taxonomic classification.</title>
        <authorList>
            <person name="Goeker M."/>
        </authorList>
    </citation>
    <scope>NUCLEOTIDE SEQUENCE [LARGE SCALE GENOMIC DNA]</scope>
    <source>
        <strain evidence="1 2">DSM 29288</strain>
    </source>
</reference>
<proteinExistence type="predicted"/>
<gene>
    <name evidence="1" type="ORF">ABID08_005300</name>
</gene>
<name>A0ABV2MN86_9HYPH</name>
<sequence>MSKTTNKFSPEVRAPAKIGCTAQTFSGRGEEGRVDNGPRLGLPSDVAERMKALERRTVSFGWPTRFCAERQHFSRWRSSTAH</sequence>
<evidence type="ECO:0000313" key="2">
    <source>
        <dbReference type="Proteomes" id="UP001549077"/>
    </source>
</evidence>
<dbReference type="EMBL" id="JBEPMY010000021">
    <property type="protein sequence ID" value="MET3757919.1"/>
    <property type="molecule type" value="Genomic_DNA"/>
</dbReference>
<evidence type="ECO:0000313" key="1">
    <source>
        <dbReference type="EMBL" id="MET3757919.1"/>
    </source>
</evidence>